<dbReference type="GO" id="GO:0033969">
    <property type="term" value="F:gamma-glutamyl-gamma-aminobutyrate hydrolase activity"/>
    <property type="evidence" value="ECO:0007669"/>
    <property type="project" value="TreeGrafter"/>
</dbReference>
<dbReference type="InterPro" id="IPR029062">
    <property type="entry name" value="Class_I_gatase-like"/>
</dbReference>
<dbReference type="SUPFAM" id="SSF52317">
    <property type="entry name" value="Class I glutamine amidotransferase-like"/>
    <property type="match status" value="1"/>
</dbReference>
<dbReference type="EC" id="2.4.2.-" evidence="2"/>
<protein>
    <submittedName>
        <fullName evidence="2">Glutamine amidotransferase</fullName>
        <ecNumber evidence="2">2.4.2.-</ecNumber>
    </submittedName>
</protein>
<feature type="signal peptide" evidence="1">
    <location>
        <begin position="1"/>
        <end position="25"/>
    </location>
</feature>
<dbReference type="PANTHER" id="PTHR43235:SF1">
    <property type="entry name" value="GLUTAMINE AMIDOTRANSFERASE PB2B2.05-RELATED"/>
    <property type="match status" value="1"/>
</dbReference>
<dbReference type="Gene3D" id="3.40.50.880">
    <property type="match status" value="1"/>
</dbReference>
<dbReference type="GO" id="GO:0016757">
    <property type="term" value="F:glycosyltransferase activity"/>
    <property type="evidence" value="ECO:0007669"/>
    <property type="project" value="UniProtKB-KW"/>
</dbReference>
<dbReference type="GO" id="GO:0005829">
    <property type="term" value="C:cytosol"/>
    <property type="evidence" value="ECO:0007669"/>
    <property type="project" value="TreeGrafter"/>
</dbReference>
<dbReference type="Pfam" id="PF07722">
    <property type="entry name" value="Peptidase_C26"/>
    <property type="match status" value="1"/>
</dbReference>
<evidence type="ECO:0000313" key="2">
    <source>
        <dbReference type="EMBL" id="VYU05873.1"/>
    </source>
</evidence>
<dbReference type="PROSITE" id="PS51257">
    <property type="entry name" value="PROKAR_LIPOPROTEIN"/>
    <property type="match status" value="1"/>
</dbReference>
<reference evidence="2" key="1">
    <citation type="submission" date="2019-11" db="EMBL/GenBank/DDBJ databases">
        <authorList>
            <person name="Feng L."/>
        </authorList>
    </citation>
    <scope>NUCLEOTIDE SEQUENCE</scope>
    <source>
        <strain evidence="2">PgorbachiiLFYP46</strain>
    </source>
</reference>
<dbReference type="AlphaFoldDB" id="A0A6N3BZ02"/>
<keyword evidence="1" id="KW-0732">Signal</keyword>
<organism evidence="2">
    <name type="scientific">Peptoniphilus gorbachii</name>
    <dbReference type="NCBI Taxonomy" id="411567"/>
    <lineage>
        <taxon>Bacteria</taxon>
        <taxon>Bacillati</taxon>
        <taxon>Bacillota</taxon>
        <taxon>Tissierellia</taxon>
        <taxon>Tissierellales</taxon>
        <taxon>Peptoniphilaceae</taxon>
        <taxon>Peptoniphilus</taxon>
    </lineage>
</organism>
<evidence type="ECO:0000256" key="1">
    <source>
        <dbReference type="SAM" id="SignalP"/>
    </source>
</evidence>
<accession>A0A6N3BZ02</accession>
<dbReference type="RefSeq" id="WP_156701829.1">
    <property type="nucleotide sequence ID" value="NZ_CACRUP010000017.1"/>
</dbReference>
<keyword evidence="2" id="KW-0328">Glycosyltransferase</keyword>
<feature type="chain" id="PRO_5026838629" evidence="1">
    <location>
        <begin position="26"/>
        <end position="279"/>
    </location>
</feature>
<dbReference type="PROSITE" id="PS51273">
    <property type="entry name" value="GATASE_TYPE_1"/>
    <property type="match status" value="1"/>
</dbReference>
<sequence length="279" mass="31266">MRKNNNKNIIIFISLLLMAMLTFTACSKKEDKNAPVIGISWSTDEVDKDSKDKVDIDTQMYADALRKAGAKVVFLKEMKSLDQAKKEISEVQGVVVTGGDDLNPALYKEEPIPTLEDINPRRDKSDVFLLNALLEEDKPTLATCRGMQLTNILSGGTLYQDIIVQRPTDIVHRDPERKVFVKHDIEVLPDNILAEGFGKSGKVEVNSWHHQAIKDLGNNLDVLAKAPDGTIEAITRTDKSYYLGLQFHPEELIVDDNNEDALNLYKAFIAKAQELSQQK</sequence>
<name>A0A6N3BZ02_9FIRM</name>
<dbReference type="GO" id="GO:0006598">
    <property type="term" value="P:polyamine catabolic process"/>
    <property type="evidence" value="ECO:0007669"/>
    <property type="project" value="TreeGrafter"/>
</dbReference>
<proteinExistence type="predicted"/>
<keyword evidence="2" id="KW-0808">Transferase</keyword>
<dbReference type="EMBL" id="CACRUP010000017">
    <property type="protein sequence ID" value="VYU05873.1"/>
    <property type="molecule type" value="Genomic_DNA"/>
</dbReference>
<gene>
    <name evidence="2" type="ORF">PGLFYP46_01765</name>
</gene>
<dbReference type="InterPro" id="IPR044668">
    <property type="entry name" value="PuuD-like"/>
</dbReference>
<dbReference type="InterPro" id="IPR011697">
    <property type="entry name" value="Peptidase_C26"/>
</dbReference>
<dbReference type="PANTHER" id="PTHR43235">
    <property type="entry name" value="GLUTAMINE AMIDOTRANSFERASE PB2B2.05-RELATED"/>
    <property type="match status" value="1"/>
</dbReference>
<dbReference type="CDD" id="cd01745">
    <property type="entry name" value="GATase1_2"/>
    <property type="match status" value="1"/>
</dbReference>
<keyword evidence="2" id="KW-0315">Glutamine amidotransferase</keyword>